<feature type="chain" id="PRO_5039066924" evidence="1">
    <location>
        <begin position="27"/>
        <end position="367"/>
    </location>
</feature>
<keyword evidence="1" id="KW-0732">Signal</keyword>
<dbReference type="AlphaFoldDB" id="A0A9D1PZ89"/>
<evidence type="ECO:0000313" key="3">
    <source>
        <dbReference type="Proteomes" id="UP000823990"/>
    </source>
</evidence>
<protein>
    <submittedName>
        <fullName evidence="2">Uncharacterized protein</fullName>
    </submittedName>
</protein>
<feature type="signal peptide" evidence="1">
    <location>
        <begin position="1"/>
        <end position="26"/>
    </location>
</feature>
<reference evidence="2" key="1">
    <citation type="journal article" date="2021" name="PeerJ">
        <title>Extensive microbial diversity within the chicken gut microbiome revealed by metagenomics and culture.</title>
        <authorList>
            <person name="Gilroy R."/>
            <person name="Ravi A."/>
            <person name="Getino M."/>
            <person name="Pursley I."/>
            <person name="Horton D.L."/>
            <person name="Alikhan N.F."/>
            <person name="Baker D."/>
            <person name="Gharbi K."/>
            <person name="Hall N."/>
            <person name="Watson M."/>
            <person name="Adriaenssens E.M."/>
            <person name="Foster-Nyarko E."/>
            <person name="Jarju S."/>
            <person name="Secka A."/>
            <person name="Antonio M."/>
            <person name="Oren A."/>
            <person name="Chaudhuri R.R."/>
            <person name="La Ragione R."/>
            <person name="Hildebrand F."/>
            <person name="Pallen M.J."/>
        </authorList>
    </citation>
    <scope>NUCLEOTIDE SEQUENCE</scope>
    <source>
        <strain evidence="2">12435</strain>
    </source>
</reference>
<sequence>MKKFCLIMAGVLAVAAIGLTACGAPADPAVHNITCAENDDYRVIDLSAKGQAGSDILFDVVSESVFYEIGEVSYNGTPIEKGSLGYKFTMPDEDVTIEVRLTPVTEYDDPDDYLSWGSTVIDEISVASEKDMGYTALECTQELPLVFDMRKFGEYNNVLDRSEILSSDQNVIPDEALSFDPLLASEIIPGGTNTVRGGSLVVDLKKIAPGTATIYLYLDYNNSGSAALMRTFTVTEYGEIEIDTLDVPFVVKNNTSYDDEENITISFTDSDPVYGSNAPERQSFKLSELTSGEGTFGYAVGHTYSISASRAVLSDDGIHYDPDSMVSFSVSDWVGPGSSVTGFVKIEDGELTLPNVPATPVQITMND</sequence>
<evidence type="ECO:0000313" key="2">
    <source>
        <dbReference type="EMBL" id="HIW01796.1"/>
    </source>
</evidence>
<comment type="caution">
    <text evidence="2">The sequence shown here is derived from an EMBL/GenBank/DDBJ whole genome shotgun (WGS) entry which is preliminary data.</text>
</comment>
<name>A0A9D1PZ89_9FIRM</name>
<dbReference type="PROSITE" id="PS51257">
    <property type="entry name" value="PROKAR_LIPOPROTEIN"/>
    <property type="match status" value="1"/>
</dbReference>
<dbReference type="Proteomes" id="UP000823990">
    <property type="component" value="Unassembled WGS sequence"/>
</dbReference>
<accession>A0A9D1PZ89</accession>
<gene>
    <name evidence="2" type="ORF">H9892_00425</name>
</gene>
<proteinExistence type="predicted"/>
<reference evidence="2" key="2">
    <citation type="submission" date="2021-04" db="EMBL/GenBank/DDBJ databases">
        <authorList>
            <person name="Gilroy R."/>
        </authorList>
    </citation>
    <scope>NUCLEOTIDE SEQUENCE</scope>
    <source>
        <strain evidence="2">12435</strain>
    </source>
</reference>
<organism evidence="2 3">
    <name type="scientific">Candidatus Protoclostridium stercorigallinarum</name>
    <dbReference type="NCBI Taxonomy" id="2838741"/>
    <lineage>
        <taxon>Bacteria</taxon>
        <taxon>Bacillati</taxon>
        <taxon>Bacillota</taxon>
        <taxon>Clostridia</taxon>
        <taxon>Candidatus Protoclostridium</taxon>
    </lineage>
</organism>
<dbReference type="EMBL" id="DXHS01000008">
    <property type="protein sequence ID" value="HIW01796.1"/>
    <property type="molecule type" value="Genomic_DNA"/>
</dbReference>
<evidence type="ECO:0000256" key="1">
    <source>
        <dbReference type="SAM" id="SignalP"/>
    </source>
</evidence>